<keyword evidence="3" id="KW-1185">Reference proteome</keyword>
<evidence type="ECO:0000313" key="3">
    <source>
        <dbReference type="Proteomes" id="UP000326924"/>
    </source>
</evidence>
<evidence type="ECO:0000256" key="1">
    <source>
        <dbReference type="SAM" id="Phobius"/>
    </source>
</evidence>
<organism evidence="2 3">
    <name type="scientific">Sphaerosporella brunnea</name>
    <dbReference type="NCBI Taxonomy" id="1250544"/>
    <lineage>
        <taxon>Eukaryota</taxon>
        <taxon>Fungi</taxon>
        <taxon>Dikarya</taxon>
        <taxon>Ascomycota</taxon>
        <taxon>Pezizomycotina</taxon>
        <taxon>Pezizomycetes</taxon>
        <taxon>Pezizales</taxon>
        <taxon>Pyronemataceae</taxon>
        <taxon>Sphaerosporella</taxon>
    </lineage>
</organism>
<dbReference type="Proteomes" id="UP000326924">
    <property type="component" value="Unassembled WGS sequence"/>
</dbReference>
<keyword evidence="1" id="KW-1133">Transmembrane helix</keyword>
<gene>
    <name evidence="2" type="ORF">FN846DRAFT_902046</name>
</gene>
<dbReference type="InParanoid" id="A0A5J5FBE1"/>
<protein>
    <submittedName>
        <fullName evidence="2">Uncharacterized protein</fullName>
    </submittedName>
</protein>
<dbReference type="EMBL" id="VXIS01000005">
    <property type="protein sequence ID" value="KAA8914553.1"/>
    <property type="molecule type" value="Genomic_DNA"/>
</dbReference>
<proteinExistence type="predicted"/>
<dbReference type="OrthoDB" id="10465344at2759"/>
<comment type="caution">
    <text evidence="2">The sequence shown here is derived from an EMBL/GenBank/DDBJ whole genome shotgun (WGS) entry which is preliminary data.</text>
</comment>
<reference evidence="2 3" key="1">
    <citation type="submission" date="2019-09" db="EMBL/GenBank/DDBJ databases">
        <title>Draft genome of the ectomycorrhizal ascomycete Sphaerosporella brunnea.</title>
        <authorList>
            <consortium name="DOE Joint Genome Institute"/>
            <person name="Benucci G.M."/>
            <person name="Marozzi G."/>
            <person name="Antonielli L."/>
            <person name="Sanchez S."/>
            <person name="Marco P."/>
            <person name="Wang X."/>
            <person name="Falini L.B."/>
            <person name="Barry K."/>
            <person name="Haridas S."/>
            <person name="Lipzen A."/>
            <person name="Labutti K."/>
            <person name="Grigoriev I.V."/>
            <person name="Murat C."/>
            <person name="Martin F."/>
            <person name="Albertini E."/>
            <person name="Donnini D."/>
            <person name="Bonito G."/>
        </authorList>
    </citation>
    <scope>NUCLEOTIDE SEQUENCE [LARGE SCALE GENOMIC DNA]</scope>
    <source>
        <strain evidence="2 3">Sb_GMNB300</strain>
    </source>
</reference>
<keyword evidence="1" id="KW-0812">Transmembrane</keyword>
<evidence type="ECO:0000313" key="2">
    <source>
        <dbReference type="EMBL" id="KAA8914553.1"/>
    </source>
</evidence>
<accession>A0A5J5FBE1</accession>
<name>A0A5J5FBE1_9PEZI</name>
<dbReference type="AlphaFoldDB" id="A0A5J5FBE1"/>
<feature type="transmembrane region" description="Helical" evidence="1">
    <location>
        <begin position="33"/>
        <end position="54"/>
    </location>
</feature>
<sequence length="69" mass="7753">MAFEKGGQPLSARVNEMLESAWKEVTRDNLLKRIFKCVLATSITVIIMLLPGIARKILSFVLMMTIDAE</sequence>
<keyword evidence="1" id="KW-0472">Membrane</keyword>